<gene>
    <name evidence="2" type="ORF">E0W69_006305</name>
</gene>
<proteinExistence type="predicted"/>
<dbReference type="InterPro" id="IPR000782">
    <property type="entry name" value="FAS1_domain"/>
</dbReference>
<evidence type="ECO:0000313" key="2">
    <source>
        <dbReference type="EMBL" id="QES88295.1"/>
    </source>
</evidence>
<protein>
    <recommendedName>
        <fullName evidence="1">FAS1 domain-containing protein</fullName>
    </recommendedName>
</protein>
<dbReference type="Pfam" id="PF02469">
    <property type="entry name" value="Fasciclin"/>
    <property type="match status" value="2"/>
</dbReference>
<feature type="domain" description="FAS1" evidence="1">
    <location>
        <begin position="37"/>
        <end position="232"/>
    </location>
</feature>
<sequence>MRSLIFRMIFLLSVIVQFNACRKDAFDKFYGRPDSLSAPIYQVLENRGNFKNYLKLVDKANYKNILSAQGYWTAFVPTDDAFASYLASLNLSSTDNIDSSAAVKLVRYSLVYNSYGTDHISDYQSSAGWVTNKAYKRRTAYYDYVYNDTIDGKILQVLASNRNGSYVDGDNNNKYISYFTDAYLGANNLTTYDYNYFFPSTYYNGFNIMDATVTEKDINAENGIIHTTDHVISIPLNLDQYLSAHSEYSEFKRLLNLFFVTYDYNEAASSNYKILSGSASSVYIKNYSSSVVFALNNENYLKAQDNDGQQQGWTLFVPTNNVLLDYENSFLLKYYPGKKIEELPIAVITNLINAQMWDKTVWPSKFTSTFNTLGEEVRLNPSNNIVDKKILTNGFFYGTNALQKANIFHTVYGVPFLHPAYSLFTKVLDQELYVSLRNPNLEFSLLITPDNVLNNLGYSWNQLNSTFQYTSSNGTTTIGGIATTNLKSAANNQTVYTTGSSNLDLSGKGIVESYDGEYIKYDNFKVYSSGTLDAISADKKYVQIDSSITDRTNGKVYFINGLLTSTSRNIGNHISDYALNTTAPFYYFYQYLLNSYLYNSSTGQITGTSVGSNYTVFIPTNSAILEAVKEGYLPGTVSSNGLVTPTFNPTATSDIELVTKFIQYHILDKNTIVPDGKKSGTYVTLLKNTDGTNATVKITNSLNNLSIEDAIQSSPNATIILDNSNILSNRTVIHQIDHFLHFNM</sequence>
<keyword evidence="3" id="KW-1185">Reference proteome</keyword>
<dbReference type="PROSITE" id="PS50213">
    <property type="entry name" value="FAS1"/>
    <property type="match status" value="2"/>
</dbReference>
<dbReference type="KEGG" id="arac:E0W69_006305"/>
<organism evidence="2 3">
    <name type="scientific">Rhizosphaericola mali</name>
    <dbReference type="NCBI Taxonomy" id="2545455"/>
    <lineage>
        <taxon>Bacteria</taxon>
        <taxon>Pseudomonadati</taxon>
        <taxon>Bacteroidota</taxon>
        <taxon>Chitinophagia</taxon>
        <taxon>Chitinophagales</taxon>
        <taxon>Chitinophagaceae</taxon>
        <taxon>Rhizosphaericola</taxon>
    </lineage>
</organism>
<dbReference type="InterPro" id="IPR050904">
    <property type="entry name" value="Adhesion/Biosynth-related"/>
</dbReference>
<reference evidence="2 3" key="1">
    <citation type="submission" date="2019-09" db="EMBL/GenBank/DDBJ databases">
        <title>Complete genome sequence of Arachidicoccus sp. B3-10 isolated from apple orchard soil.</title>
        <authorList>
            <person name="Kim H.S."/>
            <person name="Han K.-I."/>
            <person name="Suh M.K."/>
            <person name="Lee K.C."/>
            <person name="Eom M.K."/>
            <person name="Kim J.-S."/>
            <person name="Kang S.W."/>
            <person name="Sin Y."/>
            <person name="Lee J.-S."/>
        </authorList>
    </citation>
    <scope>NUCLEOTIDE SEQUENCE [LARGE SCALE GENOMIC DNA]</scope>
    <source>
        <strain evidence="2 3">B3-10</strain>
    </source>
</reference>
<evidence type="ECO:0000259" key="1">
    <source>
        <dbReference type="PROSITE" id="PS50213"/>
    </source>
</evidence>
<dbReference type="SUPFAM" id="SSF82153">
    <property type="entry name" value="FAS1 domain"/>
    <property type="match status" value="2"/>
</dbReference>
<dbReference type="PANTHER" id="PTHR10900">
    <property type="entry name" value="PERIOSTIN-RELATED"/>
    <property type="match status" value="1"/>
</dbReference>
<name>A0A5P2FYM7_9BACT</name>
<feature type="domain" description="FAS1" evidence="1">
    <location>
        <begin position="572"/>
        <end position="740"/>
    </location>
</feature>
<dbReference type="EMBL" id="CP044016">
    <property type="protein sequence ID" value="QES88295.1"/>
    <property type="molecule type" value="Genomic_DNA"/>
</dbReference>
<evidence type="ECO:0000313" key="3">
    <source>
        <dbReference type="Proteomes" id="UP000292424"/>
    </source>
</evidence>
<dbReference type="InterPro" id="IPR036378">
    <property type="entry name" value="FAS1_dom_sf"/>
</dbReference>
<dbReference type="Gene3D" id="2.30.180.10">
    <property type="entry name" value="FAS1 domain"/>
    <property type="match status" value="2"/>
</dbReference>
<dbReference type="PANTHER" id="PTHR10900:SF77">
    <property type="entry name" value="FI19380P1"/>
    <property type="match status" value="1"/>
</dbReference>
<dbReference type="Proteomes" id="UP000292424">
    <property type="component" value="Chromosome"/>
</dbReference>
<dbReference type="AlphaFoldDB" id="A0A5P2FYM7"/>
<accession>A0A5P2FYM7</accession>
<dbReference type="OrthoDB" id="659398at2"/>